<dbReference type="GO" id="GO:0071266">
    <property type="term" value="P:'de novo' L-methionine biosynthetic process"/>
    <property type="evidence" value="ECO:0007669"/>
    <property type="project" value="UniProtKB-UniRule"/>
</dbReference>
<dbReference type="InterPro" id="IPR015421">
    <property type="entry name" value="PyrdxlP-dep_Trfase_major"/>
</dbReference>
<comment type="subunit">
    <text evidence="3">Homotetramer.</text>
</comment>
<dbReference type="GO" id="GO:0016846">
    <property type="term" value="F:carbon-sulfur lyase activity"/>
    <property type="evidence" value="ECO:0007669"/>
    <property type="project" value="TreeGrafter"/>
</dbReference>
<dbReference type="EC" id="2.5.1.-" evidence="3"/>
<dbReference type="GO" id="GO:0016765">
    <property type="term" value="F:transferase activity, transferring alkyl or aryl (other than methyl) groups"/>
    <property type="evidence" value="ECO:0007669"/>
    <property type="project" value="UniProtKB-UniRule"/>
</dbReference>
<dbReference type="Gene3D" id="3.40.640.10">
    <property type="entry name" value="Type I PLP-dependent aspartate aminotransferase-like (Major domain)"/>
    <property type="match status" value="1"/>
</dbReference>
<dbReference type="Proteomes" id="UP000185739">
    <property type="component" value="Chromosome"/>
</dbReference>
<accession>A0A1L6FGW0</accession>
<dbReference type="NCBIfam" id="NF006003">
    <property type="entry name" value="PRK08133.1"/>
    <property type="match status" value="1"/>
</dbReference>
<dbReference type="SUPFAM" id="SSF53383">
    <property type="entry name" value="PLP-dependent transferases"/>
    <property type="match status" value="1"/>
</dbReference>
<dbReference type="GO" id="GO:0030170">
    <property type="term" value="F:pyridoxal phosphate binding"/>
    <property type="evidence" value="ECO:0007669"/>
    <property type="project" value="UniProtKB-UniRule"/>
</dbReference>
<dbReference type="FunFam" id="3.90.1150.10:FF:000033">
    <property type="entry name" value="Cystathionine gamma-synthase"/>
    <property type="match status" value="1"/>
</dbReference>
<comment type="function">
    <text evidence="3">Catalyzes the formation of L-homocysteine from O-succinyl-L-homoserine (OSHS) and hydrogen sulfide.</text>
</comment>
<dbReference type="AlphaFoldDB" id="A0A1L6FGW0"/>
<dbReference type="InterPro" id="IPR054542">
    <property type="entry name" value="Cys_met_metab_PP"/>
</dbReference>
<evidence type="ECO:0000256" key="1">
    <source>
        <dbReference type="ARBA" id="ARBA00001933"/>
    </source>
</evidence>
<dbReference type="GO" id="GO:0005737">
    <property type="term" value="C:cytoplasm"/>
    <property type="evidence" value="ECO:0007669"/>
    <property type="project" value="TreeGrafter"/>
</dbReference>
<dbReference type="HAMAP" id="MF_02056">
    <property type="entry name" value="MetZ"/>
    <property type="match status" value="1"/>
</dbReference>
<proteinExistence type="inferred from homology"/>
<comment type="pathway">
    <text evidence="3">Amino-acid biosynthesis; L-methionine biosynthesis via de novo pathway; L-homocysteine from O-succinyl-L-homoserine: step 1/1.</text>
</comment>
<dbReference type="Pfam" id="PF01053">
    <property type="entry name" value="Cys_Met_Meta_PP"/>
    <property type="match status" value="1"/>
</dbReference>
<dbReference type="Gene3D" id="3.90.1150.10">
    <property type="entry name" value="Aspartate Aminotransferase, domain 1"/>
    <property type="match status" value="1"/>
</dbReference>
<dbReference type="InterPro" id="IPR015422">
    <property type="entry name" value="PyrdxlP-dep_Trfase_small"/>
</dbReference>
<dbReference type="InterPro" id="IPR000277">
    <property type="entry name" value="Cys/Met-Metab_PyrdxlP-dep_enz"/>
</dbReference>
<dbReference type="CDD" id="cd00614">
    <property type="entry name" value="CGS_like"/>
    <property type="match status" value="1"/>
</dbReference>
<organism evidence="6 7">
    <name type="scientific">Thauera chlorobenzoica</name>
    <dbReference type="NCBI Taxonomy" id="96773"/>
    <lineage>
        <taxon>Bacteria</taxon>
        <taxon>Pseudomonadati</taxon>
        <taxon>Pseudomonadota</taxon>
        <taxon>Betaproteobacteria</taxon>
        <taxon>Rhodocyclales</taxon>
        <taxon>Zoogloeaceae</taxon>
        <taxon>Thauera</taxon>
    </lineage>
</organism>
<evidence type="ECO:0000313" key="7">
    <source>
        <dbReference type="Proteomes" id="UP000185739"/>
    </source>
</evidence>
<keyword evidence="7" id="KW-1185">Reference proteome</keyword>
<protein>
    <recommendedName>
        <fullName evidence="3">O-succinylhomoserine sulfhydrylase</fullName>
        <shortName evidence="3">OSH sulfhydrylase</shortName>
        <shortName evidence="3">OSHS sulfhydrylase</shortName>
        <ecNumber evidence="3">2.5.1.-</ecNumber>
    </recommendedName>
</protein>
<reference evidence="6 7" key="1">
    <citation type="submission" date="2016-12" db="EMBL/GenBank/DDBJ databases">
        <title>Complete genome sequence of Thauera chlorobenzoica, a Betaproteobacterium degrading haloaromatics anaerobically to CO2 and halides.</title>
        <authorList>
            <person name="Goris T."/>
            <person name="Mergelsberg M."/>
            <person name="Boll M."/>
        </authorList>
    </citation>
    <scope>NUCLEOTIDE SEQUENCE [LARGE SCALE GENOMIC DNA]</scope>
    <source>
        <strain evidence="6 7">3CB1</strain>
    </source>
</reference>
<sequence length="414" mass="43735">MANAEVRCPPSIKTLIPTTTMTLPDEQAFRPDTLAVRAGTERTQFGEHGEAMYLTSSFVFDSAAQAAARFSGAEEGYVYARFSNPTVSAMQTRLAALEGAQACVATASGMSAILSLAMATLQAGDHIVASNGLFGATQQLFGGILAKFGIETSFVPATELDAYRDALRPRTKLFFIETPSNPLTEVVDIAAVATIAHEAGALLAVDNCFCTPVLQRPLALGADVVVHSATKYLDGQGRVLGGAIAGSKAVTDEVFKFLRTAGPTLSPFNAWVILKGLETLRIRMEAQSASALELARWLESQAGVARVHYPGLASHPQHELAMRQQKSGGAILSFELEGGRDAAWKVVDATRLISITANLGDTKSTITHPATTTHGRISAEARAAAGIGEGLLRIAVGLEDIEDLKEDLARGLAR</sequence>
<evidence type="ECO:0000256" key="3">
    <source>
        <dbReference type="HAMAP-Rule" id="MF_02056"/>
    </source>
</evidence>
<comment type="catalytic activity">
    <reaction evidence="3">
        <text>O-succinyl-L-homoserine + hydrogen sulfide = L-homocysteine + succinate</text>
        <dbReference type="Rhea" id="RHEA:27826"/>
        <dbReference type="ChEBI" id="CHEBI:29919"/>
        <dbReference type="ChEBI" id="CHEBI:30031"/>
        <dbReference type="ChEBI" id="CHEBI:57661"/>
        <dbReference type="ChEBI" id="CHEBI:58199"/>
    </reaction>
</comment>
<dbReference type="STRING" id="96773.Tchl_3349"/>
<name>A0A1L6FGW0_9RHOO</name>
<dbReference type="InterPro" id="IPR015424">
    <property type="entry name" value="PyrdxlP-dep_Trfase"/>
</dbReference>
<evidence type="ECO:0000256" key="5">
    <source>
        <dbReference type="RuleBase" id="RU362118"/>
    </source>
</evidence>
<evidence type="ECO:0000256" key="4">
    <source>
        <dbReference type="PIRSR" id="PIRSR001434-2"/>
    </source>
</evidence>
<gene>
    <name evidence="3" type="primary">metZ</name>
    <name evidence="6" type="ORF">Tchl_3349</name>
</gene>
<dbReference type="PANTHER" id="PTHR11808">
    <property type="entry name" value="TRANS-SULFURATION ENZYME FAMILY MEMBER"/>
    <property type="match status" value="1"/>
</dbReference>
<dbReference type="FunFam" id="3.40.640.10:FF:000046">
    <property type="entry name" value="Cystathionine gamma-lyase"/>
    <property type="match status" value="1"/>
</dbReference>
<evidence type="ECO:0000313" key="6">
    <source>
        <dbReference type="EMBL" id="APR06155.1"/>
    </source>
</evidence>
<comment type="similarity">
    <text evidence="3">Belongs to the trans-sulfuration enzymes family. MetZ subfamily.</text>
</comment>
<keyword evidence="3" id="KW-0486">Methionine biosynthesis</keyword>
<dbReference type="UniPathway" id="UPA00051">
    <property type="reaction ID" value="UER00449"/>
</dbReference>
<evidence type="ECO:0000256" key="2">
    <source>
        <dbReference type="ARBA" id="ARBA00022898"/>
    </source>
</evidence>
<dbReference type="EMBL" id="CP018839">
    <property type="protein sequence ID" value="APR06155.1"/>
    <property type="molecule type" value="Genomic_DNA"/>
</dbReference>
<dbReference type="KEGG" id="tcl:Tchl_3349"/>
<dbReference type="GO" id="GO:0019346">
    <property type="term" value="P:transsulfuration"/>
    <property type="evidence" value="ECO:0007669"/>
    <property type="project" value="InterPro"/>
</dbReference>
<keyword evidence="3 6" id="KW-0808">Transferase</keyword>
<dbReference type="NCBIfam" id="TIGR01325">
    <property type="entry name" value="O_suc_HS_sulf"/>
    <property type="match status" value="1"/>
</dbReference>
<keyword evidence="2 3" id="KW-0663">Pyridoxal phosphate</keyword>
<dbReference type="PANTHER" id="PTHR11808:SF80">
    <property type="entry name" value="CYSTATHIONINE GAMMA-LYASE"/>
    <property type="match status" value="1"/>
</dbReference>
<dbReference type="InterPro" id="IPR006234">
    <property type="entry name" value="O-succ-hSer_sulfhydrylase"/>
</dbReference>
<dbReference type="PROSITE" id="PS00868">
    <property type="entry name" value="CYS_MET_METAB_PP"/>
    <property type="match status" value="1"/>
</dbReference>
<keyword evidence="3" id="KW-0028">Amino-acid biosynthesis</keyword>
<feature type="modified residue" description="N6-(pyridoxal phosphate)lysine" evidence="3 4">
    <location>
        <position position="231"/>
    </location>
</feature>
<dbReference type="GO" id="GO:0071268">
    <property type="term" value="P:homocysteine biosynthetic process"/>
    <property type="evidence" value="ECO:0007669"/>
    <property type="project" value="InterPro"/>
</dbReference>
<comment type="cofactor">
    <cofactor evidence="1 3 5">
        <name>pyridoxal 5'-phosphate</name>
        <dbReference type="ChEBI" id="CHEBI:597326"/>
    </cofactor>
</comment>
<dbReference type="PIRSF" id="PIRSF001434">
    <property type="entry name" value="CGS"/>
    <property type="match status" value="1"/>
</dbReference>